<evidence type="ECO:0008006" key="3">
    <source>
        <dbReference type="Google" id="ProtNLM"/>
    </source>
</evidence>
<evidence type="ECO:0000313" key="1">
    <source>
        <dbReference type="EMBL" id="KAH7286369.1"/>
    </source>
</evidence>
<dbReference type="AlphaFoldDB" id="A0A8T2QQW6"/>
<organism evidence="1 2">
    <name type="scientific">Ceratopteris richardii</name>
    <name type="common">Triangle waterfern</name>
    <dbReference type="NCBI Taxonomy" id="49495"/>
    <lineage>
        <taxon>Eukaryota</taxon>
        <taxon>Viridiplantae</taxon>
        <taxon>Streptophyta</taxon>
        <taxon>Embryophyta</taxon>
        <taxon>Tracheophyta</taxon>
        <taxon>Polypodiopsida</taxon>
        <taxon>Polypodiidae</taxon>
        <taxon>Polypodiales</taxon>
        <taxon>Pteridineae</taxon>
        <taxon>Pteridaceae</taxon>
        <taxon>Parkerioideae</taxon>
        <taxon>Ceratopteris</taxon>
    </lineage>
</organism>
<name>A0A8T2QQW6_CERRI</name>
<sequence length="102" mass="11164">MIFISYYEEAASDVHRLTDALQTEGLAGVSNSADADTILIYITFAYIAPGSSTIDRADEFLLQRERKLVIPVFAGLSASEIKHQDGTEKVFCGTSQISWVST</sequence>
<evidence type="ECO:0000313" key="2">
    <source>
        <dbReference type="Proteomes" id="UP000825935"/>
    </source>
</evidence>
<comment type="caution">
    <text evidence="1">The sequence shown here is derived from an EMBL/GenBank/DDBJ whole genome shotgun (WGS) entry which is preliminary data.</text>
</comment>
<keyword evidence="2" id="KW-1185">Reference proteome</keyword>
<dbReference type="Proteomes" id="UP000825935">
    <property type="component" value="Chromosome 32"/>
</dbReference>
<reference evidence="1" key="1">
    <citation type="submission" date="2021-08" db="EMBL/GenBank/DDBJ databases">
        <title>WGS assembly of Ceratopteris richardii.</title>
        <authorList>
            <person name="Marchant D.B."/>
            <person name="Chen G."/>
            <person name="Jenkins J."/>
            <person name="Shu S."/>
            <person name="Leebens-Mack J."/>
            <person name="Grimwood J."/>
            <person name="Schmutz J."/>
            <person name="Soltis P."/>
            <person name="Soltis D."/>
            <person name="Chen Z.-H."/>
        </authorList>
    </citation>
    <scope>NUCLEOTIDE SEQUENCE</scope>
    <source>
        <strain evidence="1">Whitten #5841</strain>
        <tissue evidence="1">Leaf</tissue>
    </source>
</reference>
<protein>
    <recommendedName>
        <fullName evidence="3">TIR domain-containing protein</fullName>
    </recommendedName>
</protein>
<accession>A0A8T2QQW6</accession>
<proteinExistence type="predicted"/>
<dbReference type="EMBL" id="CM035437">
    <property type="protein sequence ID" value="KAH7286369.1"/>
    <property type="molecule type" value="Genomic_DNA"/>
</dbReference>
<gene>
    <name evidence="1" type="ORF">KP509_32G004000</name>
</gene>